<protein>
    <submittedName>
        <fullName evidence="2">Uncharacterized protein</fullName>
    </submittedName>
</protein>
<evidence type="ECO:0000256" key="1">
    <source>
        <dbReference type="SAM" id="MobiDB-lite"/>
    </source>
</evidence>
<reference evidence="2 3" key="1">
    <citation type="submission" date="2024-07" db="EMBL/GenBank/DDBJ databases">
        <title>Section-level genome sequencing and comparative genomics of Aspergillus sections Usti and Cavernicolus.</title>
        <authorList>
            <consortium name="Lawrence Berkeley National Laboratory"/>
            <person name="Nybo J.L."/>
            <person name="Vesth T.C."/>
            <person name="Theobald S."/>
            <person name="Frisvad J.C."/>
            <person name="Larsen T.O."/>
            <person name="Kjaerboelling I."/>
            <person name="Rothschild-Mancinelli K."/>
            <person name="Lyhne E.K."/>
            <person name="Kogle M.E."/>
            <person name="Barry K."/>
            <person name="Clum A."/>
            <person name="Na H."/>
            <person name="Ledsgaard L."/>
            <person name="Lin J."/>
            <person name="Lipzen A."/>
            <person name="Kuo A."/>
            <person name="Riley R."/>
            <person name="Mondo S."/>
            <person name="Labutti K."/>
            <person name="Haridas S."/>
            <person name="Pangalinan J."/>
            <person name="Salamov A.A."/>
            <person name="Simmons B.A."/>
            <person name="Magnuson J.K."/>
            <person name="Chen J."/>
            <person name="Drula E."/>
            <person name="Henrissat B."/>
            <person name="Wiebenga A."/>
            <person name="Lubbers R.J."/>
            <person name="Gomes A.C."/>
            <person name="Makela M.R."/>
            <person name="Stajich J."/>
            <person name="Grigoriev I.V."/>
            <person name="Mortensen U.H."/>
            <person name="De Vries R.P."/>
            <person name="Baker S.E."/>
            <person name="Andersen M.R."/>
        </authorList>
    </citation>
    <scope>NUCLEOTIDE SEQUENCE [LARGE SCALE GENOMIC DNA]</scope>
    <source>
        <strain evidence="2 3">CBS 588.65</strain>
    </source>
</reference>
<feature type="compositionally biased region" description="Polar residues" evidence="1">
    <location>
        <begin position="1205"/>
        <end position="1217"/>
    </location>
</feature>
<feature type="compositionally biased region" description="Polar residues" evidence="1">
    <location>
        <begin position="975"/>
        <end position="1001"/>
    </location>
</feature>
<evidence type="ECO:0000313" key="2">
    <source>
        <dbReference type="EMBL" id="KAL2812359.1"/>
    </source>
</evidence>
<feature type="compositionally biased region" description="Basic and acidic residues" evidence="1">
    <location>
        <begin position="191"/>
        <end position="200"/>
    </location>
</feature>
<feature type="compositionally biased region" description="Low complexity" evidence="1">
    <location>
        <begin position="264"/>
        <end position="291"/>
    </location>
</feature>
<comment type="caution">
    <text evidence="2">The sequence shown here is derived from an EMBL/GenBank/DDBJ whole genome shotgun (WGS) entry which is preliminary data.</text>
</comment>
<feature type="compositionally biased region" description="Basic and acidic residues" evidence="1">
    <location>
        <begin position="645"/>
        <end position="658"/>
    </location>
</feature>
<feature type="compositionally biased region" description="Pro residues" evidence="1">
    <location>
        <begin position="519"/>
        <end position="530"/>
    </location>
</feature>
<feature type="compositionally biased region" description="Low complexity" evidence="1">
    <location>
        <begin position="613"/>
        <end position="623"/>
    </location>
</feature>
<keyword evidence="3" id="KW-1185">Reference proteome</keyword>
<feature type="compositionally biased region" description="Basic and acidic residues" evidence="1">
    <location>
        <begin position="224"/>
        <end position="247"/>
    </location>
</feature>
<feature type="compositionally biased region" description="Polar residues" evidence="1">
    <location>
        <begin position="201"/>
        <end position="219"/>
    </location>
</feature>
<feature type="compositionally biased region" description="Acidic residues" evidence="1">
    <location>
        <begin position="1093"/>
        <end position="1102"/>
    </location>
</feature>
<sequence length="1323" mass="141149">MFRRKRSASQHRPTLSTSSTQSAQSAATRAFLQSQPSSNSLSSAAAAAALRSLTPTPTPVENVQTKRMLQRKASISSQPATSGSPIFRPSSRNGLRRVNSSGSMSSRTFRDQSPRRPTSSHGAPEVPAVAPPLPTIPPEFSGRNKQSRRSVSLGPNTWSTHSRTQQAGEGAGDVQPLAAQPDSPTFAVRKTSPEHQRSESRNSINFSYPMNSRANSPTIPSGFPDRREAVISGGRIDRATPPEDASHNKRPVAQPAKAARQHTPGAGPASPGSPGRSQRTAGAALLAAQAAVVSRLDEPSTPPASSRPVRQREQAAAVERSPSRSPASVGPGSRHLIKKPSTTTEERQPKEHPQSEPGKAPRPVAVPAPPVELPRAHTPPLAEKPKEQLKTPPVSPPQSHPAPALDGESQLAPVRQPASPGRSARFPSQLTIISLPGEQLHQPPPRSVSPAKSALKRNSSLSPDGRIHGILRPGPSLSELSDATSVASDDGPRPNTRRKSVKVSFDDEAEVVGVAADLPTPPEDTIPESPPGKSKPKSSWFHLPKRKTSPKRSPDFEEFDGILKPRAALPSFGSIRGGRDGSKSEPPPPQDLDDDESTLSDEDQHWGTSNDHAIAGIIASAASENVQKKQVPIDNAPPATTQTAARDDPAGQEEKPLVDETDSELAHFHRTRLSPLQEVPSEQNLPLEAELTLEAPTITLQPATPELDKGRQSLEEYDEAAEYPPPPEEVESKAARQKKGRRKSYGETDEDSSESVYSDAEEGYDGDGFGSINAILDRESVPEPPATAPTGLAISSADEGLQADQRDDDDDEMPATCQIAHVESPTLDDFKRSASGSPELIERLPVAEPPAQPEPERAVPQAGLARSSTMPVEVYTIAHVQDEDDPKDVDDRSQQPEDATYSVSQTRSQDKQRPKKLLAPFTHKKKVDSPNGEVDGNGLNGYMPRRTLSNGSDSSSSFTRARRPSRGMGMRRTLRGSQPSGSVPASPNGATTASYTQSRPLSSGLGAGAMRTTLRGSGPRKEKSSLFSTGKSPKGKGARSARTPFRSRFEDSDSDSDGGIQNKLRHRRTRSMSDNDMRPVRGIPRRKGAYDGDSTELEDSSEGEGRPPSAPRTPAGRAQRGEPARVGDPMLAAVAKSRGMTEEELEQLLSRGSTGSSRKPNLLNRLSLRKSKPQHGKLQPPGLAANGTISEHPPPPQAQGFEGNDSYNVTVTATPASPSRLMKKPQRKASGSDAWPLGSEHGDPVDSGIGSTPSPSTIQQPQRPATADGIAVNGNKADSNNLPSALDDDPPAVNGGPRASDVVIEGSGRKKRFQRLRNALKIR</sequence>
<gene>
    <name evidence="2" type="ORF">BJX63DRAFT_246092</name>
</gene>
<accession>A0ABR4HA62</accession>
<feature type="compositionally biased region" description="Acidic residues" evidence="1">
    <location>
        <begin position="591"/>
        <end position="601"/>
    </location>
</feature>
<evidence type="ECO:0000313" key="3">
    <source>
        <dbReference type="Proteomes" id="UP001610334"/>
    </source>
</evidence>
<feature type="compositionally biased region" description="Polar residues" evidence="1">
    <location>
        <begin position="61"/>
        <end position="107"/>
    </location>
</feature>
<feature type="region of interest" description="Disordered" evidence="1">
    <location>
        <begin position="1"/>
        <end position="1310"/>
    </location>
</feature>
<feature type="compositionally biased region" description="Polar residues" evidence="1">
    <location>
        <begin position="1249"/>
        <end position="1263"/>
    </location>
</feature>
<feature type="compositionally biased region" description="Polar residues" evidence="1">
    <location>
        <begin position="478"/>
        <end position="487"/>
    </location>
</feature>
<feature type="compositionally biased region" description="Acidic residues" evidence="1">
    <location>
        <begin position="747"/>
        <end position="765"/>
    </location>
</feature>
<feature type="compositionally biased region" description="Low complexity" evidence="1">
    <location>
        <begin position="16"/>
        <end position="28"/>
    </location>
</feature>
<feature type="compositionally biased region" description="Basic and acidic residues" evidence="1">
    <location>
        <begin position="344"/>
        <end position="354"/>
    </location>
</feature>
<feature type="compositionally biased region" description="Low complexity" evidence="1">
    <location>
        <begin position="685"/>
        <end position="700"/>
    </location>
</feature>
<feature type="compositionally biased region" description="Polar residues" evidence="1">
    <location>
        <begin position="947"/>
        <end position="959"/>
    </location>
</feature>
<feature type="compositionally biased region" description="Low complexity" evidence="1">
    <location>
        <begin position="36"/>
        <end position="55"/>
    </location>
</feature>
<feature type="compositionally biased region" description="Polar residues" evidence="1">
    <location>
        <begin position="149"/>
        <end position="167"/>
    </location>
</feature>
<name>A0ABR4HA62_9EURO</name>
<feature type="compositionally biased region" description="Polar residues" evidence="1">
    <location>
        <begin position="1150"/>
        <end position="1159"/>
    </location>
</feature>
<organism evidence="2 3">
    <name type="scientific">Aspergillus granulosus</name>
    <dbReference type="NCBI Taxonomy" id="176169"/>
    <lineage>
        <taxon>Eukaryota</taxon>
        <taxon>Fungi</taxon>
        <taxon>Dikarya</taxon>
        <taxon>Ascomycota</taxon>
        <taxon>Pezizomycotina</taxon>
        <taxon>Eurotiomycetes</taxon>
        <taxon>Eurotiomycetidae</taxon>
        <taxon>Eurotiales</taxon>
        <taxon>Aspergillaceae</taxon>
        <taxon>Aspergillus</taxon>
        <taxon>Aspergillus subgen. Nidulantes</taxon>
    </lineage>
</organism>
<dbReference type="Proteomes" id="UP001610334">
    <property type="component" value="Unassembled WGS sequence"/>
</dbReference>
<dbReference type="EMBL" id="JBFXLT010000048">
    <property type="protein sequence ID" value="KAL2812359.1"/>
    <property type="molecule type" value="Genomic_DNA"/>
</dbReference>
<proteinExistence type="predicted"/>